<feature type="region of interest" description="Disordered" evidence="1">
    <location>
        <begin position="26"/>
        <end position="114"/>
    </location>
</feature>
<evidence type="ECO:0000256" key="1">
    <source>
        <dbReference type="SAM" id="MobiDB-lite"/>
    </source>
</evidence>
<reference evidence="3" key="1">
    <citation type="submission" date="2020-09" db="EMBL/GenBank/DDBJ databases">
        <title>Whole genome shotgun sequence of Streptomyces cinnamonensis NBRC 15873.</title>
        <authorList>
            <person name="Komaki H."/>
            <person name="Tamura T."/>
        </authorList>
    </citation>
    <scope>NUCLEOTIDE SEQUENCE [LARGE SCALE GENOMIC DNA]</scope>
    <source>
        <strain evidence="3">NBRC 15873</strain>
    </source>
</reference>
<comment type="caution">
    <text evidence="2">The sequence shown here is derived from an EMBL/GenBank/DDBJ whole genome shotgun (WGS) entry which is preliminary data.</text>
</comment>
<evidence type="ECO:0000313" key="3">
    <source>
        <dbReference type="Proteomes" id="UP000660554"/>
    </source>
</evidence>
<name>A0ABQ3NXT5_STRVG</name>
<feature type="compositionally biased region" description="Low complexity" evidence="1">
    <location>
        <begin position="101"/>
        <end position="114"/>
    </location>
</feature>
<sequence>MAVATIWQVPSGKAAMSASLTVNPVEPSGPATRCQGPSAAAPRTEVSHKPLSGAMPSITTEPSAMPATALCTPANEAAPTAPGSGRMPLHDPSGRRSVWNSTRRSTSYGGSRAE</sequence>
<keyword evidence="3" id="KW-1185">Reference proteome</keyword>
<protein>
    <submittedName>
        <fullName evidence="2">Uncharacterized protein</fullName>
    </submittedName>
</protein>
<proteinExistence type="predicted"/>
<dbReference type="EMBL" id="BNDV01000017">
    <property type="protein sequence ID" value="GHI17591.1"/>
    <property type="molecule type" value="Genomic_DNA"/>
</dbReference>
<organism evidence="2 3">
    <name type="scientific">Streptomyces virginiae</name>
    <name type="common">Streptomyces cinnamonensis</name>
    <dbReference type="NCBI Taxonomy" id="1961"/>
    <lineage>
        <taxon>Bacteria</taxon>
        <taxon>Bacillati</taxon>
        <taxon>Actinomycetota</taxon>
        <taxon>Actinomycetes</taxon>
        <taxon>Kitasatosporales</taxon>
        <taxon>Streptomycetaceae</taxon>
        <taxon>Streptomyces</taxon>
    </lineage>
</organism>
<evidence type="ECO:0000313" key="2">
    <source>
        <dbReference type="EMBL" id="GHI17591.1"/>
    </source>
</evidence>
<dbReference type="Proteomes" id="UP000660554">
    <property type="component" value="Unassembled WGS sequence"/>
</dbReference>
<gene>
    <name evidence="2" type="ORF">Scinn_70540</name>
</gene>
<accession>A0ABQ3NXT5</accession>